<dbReference type="OrthoDB" id="1435746at2759"/>
<protein>
    <submittedName>
        <fullName evidence="1">Uncharacterized protein</fullName>
    </submittedName>
</protein>
<dbReference type="InterPro" id="IPR012337">
    <property type="entry name" value="RNaseH-like_sf"/>
</dbReference>
<dbReference type="AlphaFoldDB" id="A0A371EJW6"/>
<name>A0A371EJW6_MUCPR</name>
<dbReference type="EMBL" id="QJKJ01013507">
    <property type="protein sequence ID" value="RDX66296.1"/>
    <property type="molecule type" value="Genomic_DNA"/>
</dbReference>
<evidence type="ECO:0000313" key="1">
    <source>
        <dbReference type="EMBL" id="RDX66296.1"/>
    </source>
</evidence>
<comment type="caution">
    <text evidence="1">The sequence shown here is derived from an EMBL/GenBank/DDBJ whole genome shotgun (WGS) entry which is preliminary data.</text>
</comment>
<keyword evidence="2" id="KW-1185">Reference proteome</keyword>
<evidence type="ECO:0000313" key="2">
    <source>
        <dbReference type="Proteomes" id="UP000257109"/>
    </source>
</evidence>
<sequence length="60" mass="6611">MEFDKVGWKSRGGAGDHVGVAHLKITAQQWRLYGSSTPNLQKLARKILSLTCSAFGFECN</sequence>
<organism evidence="1 2">
    <name type="scientific">Mucuna pruriens</name>
    <name type="common">Velvet bean</name>
    <name type="synonym">Dolichos pruriens</name>
    <dbReference type="NCBI Taxonomy" id="157652"/>
    <lineage>
        <taxon>Eukaryota</taxon>
        <taxon>Viridiplantae</taxon>
        <taxon>Streptophyta</taxon>
        <taxon>Embryophyta</taxon>
        <taxon>Tracheophyta</taxon>
        <taxon>Spermatophyta</taxon>
        <taxon>Magnoliopsida</taxon>
        <taxon>eudicotyledons</taxon>
        <taxon>Gunneridae</taxon>
        <taxon>Pentapetalae</taxon>
        <taxon>rosids</taxon>
        <taxon>fabids</taxon>
        <taxon>Fabales</taxon>
        <taxon>Fabaceae</taxon>
        <taxon>Papilionoideae</taxon>
        <taxon>50 kb inversion clade</taxon>
        <taxon>NPAAA clade</taxon>
        <taxon>indigoferoid/millettioid clade</taxon>
        <taxon>Phaseoleae</taxon>
        <taxon>Mucuna</taxon>
    </lineage>
</organism>
<feature type="non-terminal residue" evidence="1">
    <location>
        <position position="1"/>
    </location>
</feature>
<reference evidence="1" key="1">
    <citation type="submission" date="2018-05" db="EMBL/GenBank/DDBJ databases">
        <title>Draft genome of Mucuna pruriens seed.</title>
        <authorList>
            <person name="Nnadi N.E."/>
            <person name="Vos R."/>
            <person name="Hasami M.H."/>
            <person name="Devisetty U.K."/>
            <person name="Aguiy J.C."/>
        </authorList>
    </citation>
    <scope>NUCLEOTIDE SEQUENCE [LARGE SCALE GENOMIC DNA]</scope>
    <source>
        <strain evidence="1">JCA_2017</strain>
    </source>
</reference>
<accession>A0A371EJW6</accession>
<proteinExistence type="predicted"/>
<dbReference type="SUPFAM" id="SSF53098">
    <property type="entry name" value="Ribonuclease H-like"/>
    <property type="match status" value="1"/>
</dbReference>
<gene>
    <name evidence="1" type="ORF">CR513_54964</name>
</gene>
<dbReference type="Proteomes" id="UP000257109">
    <property type="component" value="Unassembled WGS sequence"/>
</dbReference>